<name>A0A6S7HXK8_PARCT</name>
<evidence type="ECO:0000313" key="10">
    <source>
        <dbReference type="EMBL" id="CAB4010216.1"/>
    </source>
</evidence>
<evidence type="ECO:0000256" key="8">
    <source>
        <dbReference type="ARBA" id="ARBA00023224"/>
    </source>
</evidence>
<dbReference type="GO" id="GO:0045202">
    <property type="term" value="C:synapse"/>
    <property type="evidence" value="ECO:0007669"/>
    <property type="project" value="GOC"/>
</dbReference>
<dbReference type="Gene3D" id="1.20.1070.10">
    <property type="entry name" value="Rhodopsin 7-helix transmembrane proteins"/>
    <property type="match status" value="1"/>
</dbReference>
<dbReference type="Pfam" id="PF00001">
    <property type="entry name" value="7tm_1"/>
    <property type="match status" value="1"/>
</dbReference>
<keyword evidence="5 9" id="KW-0297">G-protein coupled receptor</keyword>
<dbReference type="GO" id="GO:0030425">
    <property type="term" value="C:dendrite"/>
    <property type="evidence" value="ECO:0007669"/>
    <property type="project" value="TreeGrafter"/>
</dbReference>
<comment type="similarity">
    <text evidence="9">Belongs to the G-protein coupled receptor 1 family.</text>
</comment>
<comment type="caution">
    <text evidence="10">The sequence shown here is derived from an EMBL/GenBank/DDBJ whole genome shotgun (WGS) entry which is preliminary data.</text>
</comment>
<evidence type="ECO:0000256" key="6">
    <source>
        <dbReference type="ARBA" id="ARBA00023136"/>
    </source>
</evidence>
<evidence type="ECO:0000256" key="2">
    <source>
        <dbReference type="ARBA" id="ARBA00022475"/>
    </source>
</evidence>
<evidence type="ECO:0000256" key="4">
    <source>
        <dbReference type="ARBA" id="ARBA00022989"/>
    </source>
</evidence>
<comment type="subcellular location">
    <subcellularLocation>
        <location evidence="1">Cell membrane</location>
        <topology evidence="1">Multi-pass membrane protein</topology>
    </subcellularLocation>
</comment>
<dbReference type="GO" id="GO:0030594">
    <property type="term" value="F:neurotransmitter receptor activity"/>
    <property type="evidence" value="ECO:0007669"/>
    <property type="project" value="TreeGrafter"/>
</dbReference>
<sequence>MVLPNSRHDYLPPPGFFTAMVGLQCLGIIIGVIGNIIVILYNVFAINPKLPTTYFVISLATTDLLVCCTCYPVWLIEFASVAVGESCIVHDLFCKIGFTTLSTGGALSIANLLAITIDRFIYISKPLKYPMIMIW</sequence>
<proteinExistence type="inferred from homology"/>
<accession>A0A6S7HXK8</accession>
<evidence type="ECO:0000313" key="11">
    <source>
        <dbReference type="Proteomes" id="UP001152795"/>
    </source>
</evidence>
<keyword evidence="3 9" id="KW-0812">Transmembrane</keyword>
<dbReference type="InterPro" id="IPR000276">
    <property type="entry name" value="GPCR_Rhodpsn"/>
</dbReference>
<organism evidence="10 11">
    <name type="scientific">Paramuricea clavata</name>
    <name type="common">Red gorgonian</name>
    <name type="synonym">Violescent sea-whip</name>
    <dbReference type="NCBI Taxonomy" id="317549"/>
    <lineage>
        <taxon>Eukaryota</taxon>
        <taxon>Metazoa</taxon>
        <taxon>Cnidaria</taxon>
        <taxon>Anthozoa</taxon>
        <taxon>Octocorallia</taxon>
        <taxon>Malacalcyonacea</taxon>
        <taxon>Plexauridae</taxon>
        <taxon>Paramuricea</taxon>
    </lineage>
</organism>
<dbReference type="EMBL" id="CACRXK020006712">
    <property type="protein sequence ID" value="CAB4010216.1"/>
    <property type="molecule type" value="Genomic_DNA"/>
</dbReference>
<dbReference type="Proteomes" id="UP001152795">
    <property type="component" value="Unassembled WGS sequence"/>
</dbReference>
<dbReference type="AlphaFoldDB" id="A0A6S7HXK8"/>
<dbReference type="PRINTS" id="PR00237">
    <property type="entry name" value="GPCRRHODOPSN"/>
</dbReference>
<dbReference type="GO" id="GO:0005886">
    <property type="term" value="C:plasma membrane"/>
    <property type="evidence" value="ECO:0007669"/>
    <property type="project" value="UniProtKB-SubCell"/>
</dbReference>
<dbReference type="GO" id="GO:0007187">
    <property type="term" value="P:G protein-coupled receptor signaling pathway, coupled to cyclic nucleotide second messenger"/>
    <property type="evidence" value="ECO:0007669"/>
    <property type="project" value="TreeGrafter"/>
</dbReference>
<dbReference type="OrthoDB" id="6117944at2759"/>
<dbReference type="GO" id="GO:0004993">
    <property type="term" value="F:G protein-coupled serotonin receptor activity"/>
    <property type="evidence" value="ECO:0007669"/>
    <property type="project" value="TreeGrafter"/>
</dbReference>
<dbReference type="PROSITE" id="PS00237">
    <property type="entry name" value="G_PROTEIN_RECEP_F1_1"/>
    <property type="match status" value="1"/>
</dbReference>
<feature type="non-terminal residue" evidence="10">
    <location>
        <position position="135"/>
    </location>
</feature>
<evidence type="ECO:0000256" key="3">
    <source>
        <dbReference type="ARBA" id="ARBA00022692"/>
    </source>
</evidence>
<evidence type="ECO:0000256" key="1">
    <source>
        <dbReference type="ARBA" id="ARBA00004651"/>
    </source>
</evidence>
<dbReference type="PANTHER" id="PTHR24247">
    <property type="entry name" value="5-HYDROXYTRYPTAMINE RECEPTOR"/>
    <property type="match status" value="1"/>
</dbReference>
<keyword evidence="4" id="KW-1133">Transmembrane helix</keyword>
<gene>
    <name evidence="10" type="ORF">PACLA_8A030766</name>
</gene>
<keyword evidence="11" id="KW-1185">Reference proteome</keyword>
<dbReference type="GO" id="GO:0007268">
    <property type="term" value="P:chemical synaptic transmission"/>
    <property type="evidence" value="ECO:0007669"/>
    <property type="project" value="TreeGrafter"/>
</dbReference>
<keyword evidence="8 9" id="KW-0807">Transducer</keyword>
<dbReference type="PROSITE" id="PS50262">
    <property type="entry name" value="G_PROTEIN_RECEP_F1_2"/>
    <property type="match status" value="1"/>
</dbReference>
<keyword evidence="2" id="KW-1003">Cell membrane</keyword>
<evidence type="ECO:0000256" key="9">
    <source>
        <dbReference type="RuleBase" id="RU000688"/>
    </source>
</evidence>
<dbReference type="CDD" id="cd00637">
    <property type="entry name" value="7tm_classA_rhodopsin-like"/>
    <property type="match status" value="1"/>
</dbReference>
<dbReference type="SUPFAM" id="SSF81321">
    <property type="entry name" value="Family A G protein-coupled receptor-like"/>
    <property type="match status" value="1"/>
</dbReference>
<evidence type="ECO:0000256" key="7">
    <source>
        <dbReference type="ARBA" id="ARBA00023170"/>
    </source>
</evidence>
<keyword evidence="7 9" id="KW-0675">Receptor</keyword>
<protein>
    <submittedName>
        <fullName evidence="10">Alpha-1A adrenergic receptor-like</fullName>
    </submittedName>
</protein>
<evidence type="ECO:0000256" key="5">
    <source>
        <dbReference type="ARBA" id="ARBA00023040"/>
    </source>
</evidence>
<dbReference type="InterPro" id="IPR017452">
    <property type="entry name" value="GPCR_Rhodpsn_7TM"/>
</dbReference>
<reference evidence="10" key="1">
    <citation type="submission" date="2020-04" db="EMBL/GenBank/DDBJ databases">
        <authorList>
            <person name="Alioto T."/>
            <person name="Alioto T."/>
            <person name="Gomez Garrido J."/>
        </authorList>
    </citation>
    <scope>NUCLEOTIDE SEQUENCE</scope>
    <source>
        <strain evidence="10">A484AB</strain>
    </source>
</reference>
<keyword evidence="6" id="KW-0472">Membrane</keyword>